<dbReference type="Pfam" id="PF20405">
    <property type="entry name" value="DUF6695"/>
    <property type="match status" value="1"/>
</dbReference>
<dbReference type="AlphaFoldDB" id="A0A6N8L198"/>
<sequence>MHTYFDIAIPIAWPDQTARGDEAWFAFLKRIGLVKNLNFKIGHAAILLIERHSGQVLYFDFGRYICPRGYGRARSASSDPRLTIKTIAQFQTDQKLTNLEAILEELESMAMATHGAGPLYCSVAESISFQKAEKFAAALVDQGPVLYGALAAGNNSCSRYVAQIMCEGMMQNDPRISKILYPESLKASPISNVANANGKGALYCYEQKTLHSLTWTRWESLKFQVQQLTDNFSASRAKQLPPDTHLGYIQEPERPKHIPTQAQWLGGLGEGCWYALVPEPDAYYIHRYNALGELDYRVAGSTADSFDEQAPYQFTYKVHHQQHILHQQGKDIPFLSNKLNYQQIKQSI</sequence>
<dbReference type="EMBL" id="WSQA01000008">
    <property type="protein sequence ID" value="MVZ62789.1"/>
    <property type="molecule type" value="Genomic_DNA"/>
</dbReference>
<comment type="caution">
    <text evidence="3">The sequence shown here is derived from an EMBL/GenBank/DDBJ whole genome shotgun (WGS) entry which is preliminary data.</text>
</comment>
<evidence type="ECO:0000313" key="4">
    <source>
        <dbReference type="Proteomes" id="UP000435036"/>
    </source>
</evidence>
<dbReference type="Proteomes" id="UP000435036">
    <property type="component" value="Unassembled WGS sequence"/>
</dbReference>
<reference evidence="3 4" key="1">
    <citation type="submission" date="2019-12" db="EMBL/GenBank/DDBJ databases">
        <authorList>
            <person name="Dong K."/>
        </authorList>
    </citation>
    <scope>NUCLEOTIDE SEQUENCE [LARGE SCALE GENOMIC DNA]</scope>
    <source>
        <strain evidence="3 4">JCM 31225</strain>
    </source>
</reference>
<gene>
    <name evidence="3" type="ORF">GQF63_12200</name>
</gene>
<dbReference type="InterPro" id="IPR046517">
    <property type="entry name" value="DUF6695"/>
</dbReference>
<keyword evidence="4" id="KW-1185">Reference proteome</keyword>
<evidence type="ECO:0000259" key="1">
    <source>
        <dbReference type="Pfam" id="PF20405"/>
    </source>
</evidence>
<dbReference type="OrthoDB" id="695573at2"/>
<evidence type="ECO:0000259" key="2">
    <source>
        <dbReference type="Pfam" id="PF25218"/>
    </source>
</evidence>
<dbReference type="RefSeq" id="WP_160369512.1">
    <property type="nucleotide sequence ID" value="NZ_WSQA01000008.1"/>
</dbReference>
<dbReference type="Pfam" id="PF25218">
    <property type="entry name" value="TseH"/>
    <property type="match status" value="1"/>
</dbReference>
<protein>
    <submittedName>
        <fullName evidence="3">Uncharacterized protein</fullName>
    </submittedName>
</protein>
<proteinExistence type="predicted"/>
<evidence type="ECO:0000313" key="3">
    <source>
        <dbReference type="EMBL" id="MVZ62789.1"/>
    </source>
</evidence>
<dbReference type="InterPro" id="IPR057382">
    <property type="entry name" value="TseH"/>
</dbReference>
<feature type="domain" description="Type VI secretion system effector TseH-like" evidence="2">
    <location>
        <begin position="8"/>
        <end position="171"/>
    </location>
</feature>
<accession>A0A6N8L198</accession>
<feature type="domain" description="DUF6695" evidence="1">
    <location>
        <begin position="262"/>
        <end position="334"/>
    </location>
</feature>
<organism evidence="3 4">
    <name type="scientific">Sphingobacterium humi</name>
    <dbReference type="NCBI Taxonomy" id="1796905"/>
    <lineage>
        <taxon>Bacteria</taxon>
        <taxon>Pseudomonadati</taxon>
        <taxon>Bacteroidota</taxon>
        <taxon>Sphingobacteriia</taxon>
        <taxon>Sphingobacteriales</taxon>
        <taxon>Sphingobacteriaceae</taxon>
        <taxon>Sphingobacterium</taxon>
    </lineage>
</organism>
<name>A0A6N8L198_9SPHI</name>